<dbReference type="SUPFAM" id="SSF51120">
    <property type="entry name" value="beta-Roll"/>
    <property type="match status" value="1"/>
</dbReference>
<dbReference type="InterPro" id="IPR011049">
    <property type="entry name" value="Serralysin-like_metalloprot_C"/>
</dbReference>
<dbReference type="AlphaFoldDB" id="A0A7X1FAX8"/>
<dbReference type="InterPro" id="IPR018511">
    <property type="entry name" value="Hemolysin-typ_Ca-bd_CS"/>
</dbReference>
<evidence type="ECO:0000313" key="2">
    <source>
        <dbReference type="Proteomes" id="UP000520156"/>
    </source>
</evidence>
<evidence type="ECO:0000313" key="1">
    <source>
        <dbReference type="EMBL" id="MBC2653627.1"/>
    </source>
</evidence>
<evidence type="ECO:0008006" key="3">
    <source>
        <dbReference type="Google" id="ProtNLM"/>
    </source>
</evidence>
<dbReference type="Pfam" id="PF00353">
    <property type="entry name" value="HemolysinCabind"/>
    <property type="match status" value="2"/>
</dbReference>
<dbReference type="RefSeq" id="WP_185684998.1">
    <property type="nucleotide sequence ID" value="NZ_JACLAU010000063.1"/>
</dbReference>
<dbReference type="Proteomes" id="UP000520156">
    <property type="component" value="Unassembled WGS sequence"/>
</dbReference>
<dbReference type="GO" id="GO:0005509">
    <property type="term" value="F:calcium ion binding"/>
    <property type="evidence" value="ECO:0007669"/>
    <property type="project" value="InterPro"/>
</dbReference>
<dbReference type="InterPro" id="IPR001343">
    <property type="entry name" value="Hemolysn_Ca-bd"/>
</dbReference>
<gene>
    <name evidence="1" type="ORF">H7F49_18255</name>
</gene>
<accession>A0A7X1FAX8</accession>
<reference evidence="1 2" key="1">
    <citation type="submission" date="2020-08" db="EMBL/GenBank/DDBJ databases">
        <title>The genome sequence of Novosphingobium flavum 4Y4.</title>
        <authorList>
            <person name="Liu Y."/>
        </authorList>
    </citation>
    <scope>NUCLEOTIDE SEQUENCE [LARGE SCALE GENOMIC DNA]</scope>
    <source>
        <strain evidence="1 2">4Y4</strain>
    </source>
</reference>
<dbReference type="Gene3D" id="2.150.10.10">
    <property type="entry name" value="Serralysin-like metalloprotease, C-terminal"/>
    <property type="match status" value="1"/>
</dbReference>
<protein>
    <recommendedName>
        <fullName evidence="3">Peptidase M10 serralysin C-terminal domain-containing protein</fullName>
    </recommendedName>
</protein>
<organism evidence="1 2">
    <name type="scientific">Novosphingobium aerophilum</name>
    <dbReference type="NCBI Taxonomy" id="2839843"/>
    <lineage>
        <taxon>Bacteria</taxon>
        <taxon>Pseudomonadati</taxon>
        <taxon>Pseudomonadota</taxon>
        <taxon>Alphaproteobacteria</taxon>
        <taxon>Sphingomonadales</taxon>
        <taxon>Sphingomonadaceae</taxon>
        <taxon>Novosphingobium</taxon>
    </lineage>
</organism>
<sequence length="174" mass="17671">MTTFDTTVRGTAGNDVLGSTSTSLNQLIRAGAGDDVLRGGKGDDRLVGGAGDDIMSGGKGADQFYFNSADVGAGQTDTDRIVDLNFADGDTIVFDNYGAGFFADKAGLNAFDGGNDAIVSSFAGLKNLVNGSGGAVTAANGGNNLLILTITYDTDHTQIIRISNGWAGFDGSVI</sequence>
<name>A0A7X1FAX8_9SPHN</name>
<proteinExistence type="predicted"/>
<keyword evidence="2" id="KW-1185">Reference proteome</keyword>
<dbReference type="PRINTS" id="PR00313">
    <property type="entry name" value="CABNDNGRPT"/>
</dbReference>
<dbReference type="PROSITE" id="PS00330">
    <property type="entry name" value="HEMOLYSIN_CALCIUM"/>
    <property type="match status" value="1"/>
</dbReference>
<dbReference type="EMBL" id="JACLAU010000063">
    <property type="protein sequence ID" value="MBC2653627.1"/>
    <property type="molecule type" value="Genomic_DNA"/>
</dbReference>
<comment type="caution">
    <text evidence="1">The sequence shown here is derived from an EMBL/GenBank/DDBJ whole genome shotgun (WGS) entry which is preliminary data.</text>
</comment>